<accession>A0A270MZ49</accession>
<evidence type="ECO:0000313" key="3">
    <source>
        <dbReference type="EMBL" id="PAM67482.1"/>
    </source>
</evidence>
<keyword evidence="2" id="KW-0614">Plasmid</keyword>
<feature type="transmembrane region" description="Helical" evidence="1">
    <location>
        <begin position="190"/>
        <end position="209"/>
    </location>
</feature>
<keyword evidence="1" id="KW-1133">Transmembrane helix</keyword>
<feature type="transmembrane region" description="Helical" evidence="1">
    <location>
        <begin position="120"/>
        <end position="138"/>
    </location>
</feature>
<gene>
    <name evidence="3" type="ORF">CEK00_19835</name>
    <name evidence="2" type="ORF">CEK00_22420</name>
</gene>
<comment type="caution">
    <text evidence="2">The sequence shown here is derived from an EMBL/GenBank/DDBJ whole genome shotgun (WGS) entry which is preliminary data.</text>
</comment>
<keyword evidence="1" id="KW-0812">Transmembrane</keyword>
<dbReference type="AlphaFoldDB" id="A0A270MZ49"/>
<protein>
    <recommendedName>
        <fullName evidence="5">Transmembrane protein</fullName>
    </recommendedName>
</protein>
<dbReference type="Proteomes" id="UP000216433">
    <property type="component" value="Unassembled WGS sequence"/>
</dbReference>
<evidence type="ECO:0000313" key="4">
    <source>
        <dbReference type="Proteomes" id="UP000216433"/>
    </source>
</evidence>
<sequence>MDEPMSAATSRIRRICGQGPILLMLQLVALLSVALASGFFHCRVDLLLEPITAACGGPDEQARLQMAEQVMARAGALDDWQPLSWIPLAGIVLALLGAMAVCASRALWLRDGLRTANVALLLLHGGALCLAGWTLHLYENAWNSVARLSPTACLMDLGAEGDTPLVQAQSVVFHILTRENATLMRNPDDLALVLVALLMATMVGGISLWRAIVRVRAARSAVA</sequence>
<keyword evidence="1" id="KW-0472">Membrane</keyword>
<reference evidence="2 4" key="1">
    <citation type="submission" date="2017-06" db="EMBL/GenBank/DDBJ databases">
        <title>Genome sequencing and assembly of Stenotrophomonas maltophilia DF07.</title>
        <authorList>
            <person name="Iyer R."/>
        </authorList>
    </citation>
    <scope>NUCLEOTIDE SEQUENCE [LARGE SCALE GENOMIC DNA]</scope>
    <source>
        <strain evidence="2 4">DF07</strain>
        <plasmid evidence="2">unnamed3</plasmid>
    </source>
</reference>
<dbReference type="EMBL" id="NJGC01000035">
    <property type="protein sequence ID" value="PAM67482.1"/>
    <property type="molecule type" value="Genomic_DNA"/>
</dbReference>
<evidence type="ECO:0008006" key="5">
    <source>
        <dbReference type="Google" id="ProtNLM"/>
    </source>
</evidence>
<organism evidence="2 4">
    <name type="scientific">Stenotrophomonas maltophilia</name>
    <name type="common">Pseudomonas maltophilia</name>
    <name type="synonym">Xanthomonas maltophilia</name>
    <dbReference type="NCBI Taxonomy" id="40324"/>
    <lineage>
        <taxon>Bacteria</taxon>
        <taxon>Pseudomonadati</taxon>
        <taxon>Pseudomonadota</taxon>
        <taxon>Gammaproteobacteria</taxon>
        <taxon>Lysobacterales</taxon>
        <taxon>Lysobacteraceae</taxon>
        <taxon>Stenotrophomonas</taxon>
        <taxon>Stenotrophomonas maltophilia group</taxon>
    </lineage>
</organism>
<evidence type="ECO:0000256" key="1">
    <source>
        <dbReference type="SAM" id="Phobius"/>
    </source>
</evidence>
<feature type="transmembrane region" description="Helical" evidence="1">
    <location>
        <begin position="85"/>
        <end position="108"/>
    </location>
</feature>
<name>A0A270MZ49_STEMA</name>
<feature type="transmembrane region" description="Helical" evidence="1">
    <location>
        <begin position="21"/>
        <end position="40"/>
    </location>
</feature>
<proteinExistence type="predicted"/>
<dbReference type="EMBL" id="NJGC01000151">
    <property type="protein sequence ID" value="PAM64535.1"/>
    <property type="molecule type" value="Genomic_DNA"/>
</dbReference>
<geneLocation type="plasmid" evidence="2">
    <name>unnamed3</name>
</geneLocation>
<evidence type="ECO:0000313" key="2">
    <source>
        <dbReference type="EMBL" id="PAM64535.1"/>
    </source>
</evidence>